<evidence type="ECO:0000313" key="1">
    <source>
        <dbReference type="EMBL" id="KAL0257225.1"/>
    </source>
</evidence>
<accession>A0ABR3C9E8</accession>
<dbReference type="Proteomes" id="UP001430584">
    <property type="component" value="Unassembled WGS sequence"/>
</dbReference>
<organism evidence="1 2">
    <name type="scientific">Diplodia seriata</name>
    <dbReference type="NCBI Taxonomy" id="420778"/>
    <lineage>
        <taxon>Eukaryota</taxon>
        <taxon>Fungi</taxon>
        <taxon>Dikarya</taxon>
        <taxon>Ascomycota</taxon>
        <taxon>Pezizomycotina</taxon>
        <taxon>Dothideomycetes</taxon>
        <taxon>Dothideomycetes incertae sedis</taxon>
        <taxon>Botryosphaeriales</taxon>
        <taxon>Botryosphaeriaceae</taxon>
        <taxon>Diplodia</taxon>
    </lineage>
</organism>
<name>A0ABR3C9E8_9PEZI</name>
<dbReference type="RefSeq" id="XP_066630254.1">
    <property type="nucleotide sequence ID" value="XM_066779450.1"/>
</dbReference>
<reference evidence="1 2" key="1">
    <citation type="submission" date="2024-02" db="EMBL/GenBank/DDBJ databases">
        <title>De novo assembly and annotation of 12 fungi associated with fruit tree decline syndrome in Ontario, Canada.</title>
        <authorList>
            <person name="Sulman M."/>
            <person name="Ellouze W."/>
            <person name="Ilyukhin E."/>
        </authorList>
    </citation>
    <scope>NUCLEOTIDE SEQUENCE [LARGE SCALE GENOMIC DNA]</scope>
    <source>
        <strain evidence="1 2">FDS-637</strain>
    </source>
</reference>
<comment type="caution">
    <text evidence="1">The sequence shown here is derived from an EMBL/GenBank/DDBJ whole genome shotgun (WGS) entry which is preliminary data.</text>
</comment>
<dbReference type="EMBL" id="JAJVCZ030000008">
    <property type="protein sequence ID" value="KAL0257225.1"/>
    <property type="molecule type" value="Genomic_DNA"/>
</dbReference>
<proteinExistence type="predicted"/>
<evidence type="ECO:0000313" key="2">
    <source>
        <dbReference type="Proteomes" id="UP001430584"/>
    </source>
</evidence>
<protein>
    <submittedName>
        <fullName evidence="1">Uncharacterized protein</fullName>
    </submittedName>
</protein>
<keyword evidence="2" id="KW-1185">Reference proteome</keyword>
<dbReference type="GeneID" id="92012120"/>
<sequence>MGRAGRDPSVVFSIKRLLPAAPTSIFFHHPYFLQFKIPRSGTDHLLFSSPTFLCLSLLHFFPDYSTIANMHALTLLSAFLAVGNAMPLANIAARDLTAASLAADLLTIAPTTATCDTSVKYSNECRTNVEAAGPILQSFKKYGIDNVNEQAAVVSLMLYESGQFKYNWGHFLNGADQHEPGKGTRNMQSATFNEEYARTIFSADEVDKAKASGADAVLQLVSPNEYSFASAAWFLKNKCTAAQRTALQSGSQDGYQGYVTDCIGGTMDEDRIDWWTKSKAALAG</sequence>
<gene>
    <name evidence="1" type="ORF">SLS55_008035</name>
</gene>